<keyword evidence="5" id="KW-0732">Signal</keyword>
<dbReference type="Pfam" id="PF00079">
    <property type="entry name" value="Serpin"/>
    <property type="match status" value="1"/>
</dbReference>
<dbReference type="EMBL" id="OW152820">
    <property type="protein sequence ID" value="CAH2075171.1"/>
    <property type="molecule type" value="Genomic_DNA"/>
</dbReference>
<feature type="signal peptide" evidence="5">
    <location>
        <begin position="1"/>
        <end position="19"/>
    </location>
</feature>
<dbReference type="InterPro" id="IPR042185">
    <property type="entry name" value="Serpin_sf_2"/>
</dbReference>
<keyword evidence="2" id="KW-0646">Protease inhibitor</keyword>
<dbReference type="Gene3D" id="2.30.39.10">
    <property type="entry name" value="Alpha-1-antitrypsin, domain 1"/>
    <property type="match status" value="1"/>
</dbReference>
<reference evidence="7" key="1">
    <citation type="submission" date="2022-03" db="EMBL/GenBank/DDBJ databases">
        <authorList>
            <person name="Martin H S."/>
        </authorList>
    </citation>
    <scope>NUCLEOTIDE SEQUENCE</scope>
</reference>
<dbReference type="PANTHER" id="PTHR11461">
    <property type="entry name" value="SERINE PROTEASE INHIBITOR, SERPIN"/>
    <property type="match status" value="1"/>
</dbReference>
<proteinExistence type="inferred from homology"/>
<feature type="chain" id="PRO_5046301526" description="Serpin domain-containing protein" evidence="5">
    <location>
        <begin position="20"/>
        <end position="396"/>
    </location>
</feature>
<dbReference type="InterPro" id="IPR000215">
    <property type="entry name" value="Serpin_fam"/>
</dbReference>
<evidence type="ECO:0000256" key="5">
    <source>
        <dbReference type="SAM" id="SignalP"/>
    </source>
</evidence>
<dbReference type="InterPro" id="IPR023795">
    <property type="entry name" value="Serpin_CS"/>
</dbReference>
<evidence type="ECO:0000256" key="1">
    <source>
        <dbReference type="ARBA" id="ARBA00009500"/>
    </source>
</evidence>
<evidence type="ECO:0000256" key="3">
    <source>
        <dbReference type="ARBA" id="ARBA00022900"/>
    </source>
</evidence>
<dbReference type="SMART" id="SM00093">
    <property type="entry name" value="SERPIN"/>
    <property type="match status" value="1"/>
</dbReference>
<name>A0ABN8J6W2_9NEOP</name>
<evidence type="ECO:0000256" key="2">
    <source>
        <dbReference type="ARBA" id="ARBA00022690"/>
    </source>
</evidence>
<feature type="non-terminal residue" evidence="7">
    <location>
        <position position="1"/>
    </location>
</feature>
<gene>
    <name evidence="7" type="ORF">IPOD504_LOCUS16560</name>
</gene>
<keyword evidence="8" id="KW-1185">Reference proteome</keyword>
<evidence type="ECO:0000256" key="4">
    <source>
        <dbReference type="RuleBase" id="RU000411"/>
    </source>
</evidence>
<dbReference type="CDD" id="cd19579">
    <property type="entry name" value="serpin1K-like"/>
    <property type="match status" value="1"/>
</dbReference>
<evidence type="ECO:0000259" key="6">
    <source>
        <dbReference type="SMART" id="SM00093"/>
    </source>
</evidence>
<sequence>MKPCICLIIIAVMTVGNYGDEFIDAELLIAGNSKFTAKMFSEVAKINAKKSFVLSAFSVLTPLGQLSLASEGDSHDEILRAIGLPDDNSTKSVFSYMNKKFRSVKGVDLRMANKIYVANGYDLNDDYAAVSRETFQSDIKSVDFTNSGKTSEEINAWVEDQTNHRIKDLVDPGTLSGNTRAVLVNAVYFKGMWKDPFNKIFTRQSDFHVSGEKTVKIPMMYRKGNFNYGESADLGAKILEIPYEGSESAFYVILPDKIDGIMELENKLKDPSVLDNSLKNLFDVEVEAYIPKFKIETTINLKEILQKIGVKKIFEAGEANFNKLLKEKGDLYISDAIQKAFIEINEEGVEAAAANEFGISYLAAFISQNIKFVADHPFVFVLKTGENILFSGVFSP</sequence>
<dbReference type="PANTHER" id="PTHR11461:SF211">
    <property type="entry name" value="GH10112P-RELATED"/>
    <property type="match status" value="1"/>
</dbReference>
<feature type="domain" description="Serpin" evidence="6">
    <location>
        <begin position="37"/>
        <end position="396"/>
    </location>
</feature>
<dbReference type="InterPro" id="IPR042178">
    <property type="entry name" value="Serpin_sf_1"/>
</dbReference>
<dbReference type="InterPro" id="IPR023796">
    <property type="entry name" value="Serpin_dom"/>
</dbReference>
<dbReference type="PROSITE" id="PS00284">
    <property type="entry name" value="SERPIN"/>
    <property type="match status" value="1"/>
</dbReference>
<evidence type="ECO:0000313" key="7">
    <source>
        <dbReference type="EMBL" id="CAH2075171.1"/>
    </source>
</evidence>
<dbReference type="Proteomes" id="UP000837857">
    <property type="component" value="Chromosome 8"/>
</dbReference>
<accession>A0ABN8J6W2</accession>
<dbReference type="SUPFAM" id="SSF56574">
    <property type="entry name" value="Serpins"/>
    <property type="match status" value="1"/>
</dbReference>
<dbReference type="Gene3D" id="3.30.497.10">
    <property type="entry name" value="Antithrombin, subunit I, domain 2"/>
    <property type="match status" value="1"/>
</dbReference>
<evidence type="ECO:0000313" key="8">
    <source>
        <dbReference type="Proteomes" id="UP000837857"/>
    </source>
</evidence>
<comment type="similarity">
    <text evidence="1 4">Belongs to the serpin family.</text>
</comment>
<keyword evidence="3" id="KW-0722">Serine protease inhibitor</keyword>
<protein>
    <recommendedName>
        <fullName evidence="6">Serpin domain-containing protein</fullName>
    </recommendedName>
</protein>
<organism evidence="7 8">
    <name type="scientific">Iphiclides podalirius</name>
    <name type="common">scarce swallowtail</name>
    <dbReference type="NCBI Taxonomy" id="110791"/>
    <lineage>
        <taxon>Eukaryota</taxon>
        <taxon>Metazoa</taxon>
        <taxon>Ecdysozoa</taxon>
        <taxon>Arthropoda</taxon>
        <taxon>Hexapoda</taxon>
        <taxon>Insecta</taxon>
        <taxon>Pterygota</taxon>
        <taxon>Neoptera</taxon>
        <taxon>Endopterygota</taxon>
        <taxon>Lepidoptera</taxon>
        <taxon>Glossata</taxon>
        <taxon>Ditrysia</taxon>
        <taxon>Papilionoidea</taxon>
        <taxon>Papilionidae</taxon>
        <taxon>Papilioninae</taxon>
        <taxon>Iphiclides</taxon>
    </lineage>
</organism>
<dbReference type="InterPro" id="IPR036186">
    <property type="entry name" value="Serpin_sf"/>
</dbReference>